<dbReference type="PROSITE" id="PS01248">
    <property type="entry name" value="EGF_LAM_1"/>
    <property type="match status" value="4"/>
</dbReference>
<evidence type="ECO:0000256" key="11">
    <source>
        <dbReference type="ARBA" id="ARBA00023180"/>
    </source>
</evidence>
<dbReference type="PANTHER" id="PTHR10574">
    <property type="entry name" value="NETRIN/LAMININ-RELATED"/>
    <property type="match status" value="1"/>
</dbReference>
<comment type="subcellular location">
    <subcellularLocation>
        <location evidence="2">Secreted</location>
        <location evidence="2">Extracellular space</location>
        <location evidence="2">Extracellular matrix</location>
        <location evidence="2">Basement membrane</location>
    </subcellularLocation>
</comment>
<evidence type="ECO:0000256" key="8">
    <source>
        <dbReference type="ARBA" id="ARBA00022889"/>
    </source>
</evidence>
<dbReference type="FunFam" id="2.10.25.10:FF:000090">
    <property type="entry name" value="laminin subunit alpha"/>
    <property type="match status" value="1"/>
</dbReference>
<evidence type="ECO:0000256" key="12">
    <source>
        <dbReference type="ARBA" id="ARBA00023292"/>
    </source>
</evidence>
<dbReference type="Pfam" id="PF00053">
    <property type="entry name" value="EGF_laminin"/>
    <property type="match status" value="11"/>
</dbReference>
<feature type="coiled-coil region" evidence="14">
    <location>
        <begin position="1484"/>
        <end position="1511"/>
    </location>
</feature>
<dbReference type="CDD" id="cd00055">
    <property type="entry name" value="EGF_Lam"/>
    <property type="match status" value="9"/>
</dbReference>
<feature type="domain" description="Laminin EGF-like" evidence="16">
    <location>
        <begin position="497"/>
        <end position="549"/>
    </location>
</feature>
<feature type="disulfide bond" evidence="13">
    <location>
        <begin position="470"/>
        <end position="479"/>
    </location>
</feature>
<dbReference type="GO" id="GO:0007411">
    <property type="term" value="P:axon guidance"/>
    <property type="evidence" value="ECO:0007669"/>
    <property type="project" value="TreeGrafter"/>
</dbReference>
<dbReference type="Pfam" id="PF00052">
    <property type="entry name" value="Laminin_B"/>
    <property type="match status" value="1"/>
</dbReference>
<feature type="disulfide bond" evidence="13">
    <location>
        <begin position="907"/>
        <end position="916"/>
    </location>
</feature>
<dbReference type="GO" id="GO:0009887">
    <property type="term" value="P:animal organ morphogenesis"/>
    <property type="evidence" value="ECO:0007669"/>
    <property type="project" value="TreeGrafter"/>
</dbReference>
<sequence>MEWQHIPTPFLLALLLIYSLPLVFSESRNKKGSSDHRDNFLRDDYDDDYDYDEEFPGSWNLPSTDTKSSCYDENNQPQRCAPEFSNAAAYRNVHATNTCGSFGAREFCRQMGTPWARAPCEICDVTVPHRAHLPHHMTDFNTYRNLTWWMSDTMEDGIDKPGQVNLTLDFRKSFDISYVRLRFYSSRPESFAIYKRTTLDSEWTPYQFYSATCNETYGIPDGSLVTRENETLPLCTSEFSDLSPLTGGTVVFSTLEGRPGAYDFENNPKLQEWVIATAIRITLDKMNTFGDEIFEDPLVLKSYFFAISDLSVGARCRCYGHASDCIYAPDEATGILRLVCRCEHHTMGDDCEMCLPLFNQRPWAPATTTDANECLHVKKKSRVRQDFEFTLHACNCNGKSNKCYFDQELFDRTGSGGHCLECEDNTEGVNCERCKVLHYRRKEDKECVPCNCDSMGSLAAQCSEDGQCPCKPGVGTRTCSKCAPNFYDMTVQGCRPCGCNLAGIAQDAPSCDPSLGYCPCKDHVIGQRCDDCKKGYFDLQLDNEFGCVACFCYGHSTECRSAPGFFKKIIESKFDQSPEGWKAVDLRGHGIPVFYDADLQIIEVRGRGGEFAYFVAPDCYLGNQRASYNHYLTFTFRIGAESVRVSAHDVILEGAGLRVSVPITEQGNPIPSHRIQNYKFRLHENPVFGWTPQLNTFDFIKLLSNLTALKIKATYSREGVGYLDDVILESASNVPGNFPATWIEQCSCPEGYAGLSCELCAPGYRREPLGNSPYSRCVKCFCHNHADTCDPDTGRCICKHNTEGPHCERCAPSYYGDAREGTSADCKPCLCPDRGPCVMLPGGQVACQQCPLGHTGHQCDMCVDGYFGDPTGRFGPARPCRKCDCNGNIDPNAVGNCNTTTGQCLKCIYNTAGWKCDRCLPGYYGDALALPKGGCKRCTCYLPGTIEPERGANPCESTGGQCRCKANVMGRRCDQCRKGYWNIDSGQGCSACDCNRVGSVNQTCDIRSGQCHCRSGVVGRHCDSCAPYHYGFSEEGCKACECDPAGSTSLQCDTAGQCQCRPNREGRKCHICRDNKFSRGTVCKDCPPCYSLLEEAIDRYKDKLTELAQLMEELKNHPESVEDFNFQRKLRETDRKITHLLDEAKRAAIADGSLISQLNELRKRIKEIGKTAGKVRERLDEGEEYRRYGLDNITMAENVIQQAKDAAAAARKYLDTQGRDAYLSALDRKDRLGQQSNRLSQIAREARQLADQQEEDAEVSDAVSNQALNTSTEAYRLARETLESQERMSHEVADLGRRLDDLIDFVKRTKELAEDAKTEANTVYDEALGIYTDANSLVVPTADVEAMENEASRIKSEARRIRGQADSLANEHKDTLSKLDDQTKDADGLLNEAVRQQQITDELLTDTDAALAKALDAIASGEKILEDAKDTLDTLRGFDQQVRASQERANETLKKIPHVKRKVGEAENKTFDAEDALRGAIQDAADARDIAREAQRLAEQASQDADGIRREAGDTKYEAERLKGQAGQHAGQVAATDQRMRGFEDEADNDGILSKEALGRANEAKTAAIEAVDKGRNAAAKLDNILDALGDLDSVDNSQLDDLERLLALAERELINADLGTRAEVLREVQEEQKRWMKDYEDEIEQLRKDVANVAAIRHSLPDGCYRRLVLEP</sequence>
<keyword evidence="4" id="KW-0272">Extracellular matrix</keyword>
<keyword evidence="6" id="KW-0677">Repeat</keyword>
<evidence type="ECO:0000256" key="15">
    <source>
        <dbReference type="SAM" id="SignalP"/>
    </source>
</evidence>
<feature type="disulfide bond" evidence="13">
    <location>
        <begin position="798"/>
        <end position="807"/>
    </location>
</feature>
<evidence type="ECO:0000256" key="13">
    <source>
        <dbReference type="PROSITE-ProRule" id="PRU00460"/>
    </source>
</evidence>
<keyword evidence="3" id="KW-0964">Secreted</keyword>
<dbReference type="InterPro" id="IPR050440">
    <property type="entry name" value="Laminin/Netrin_ECM"/>
</dbReference>
<feature type="disulfide bond" evidence="13">
    <location>
        <begin position="994"/>
        <end position="1011"/>
    </location>
</feature>
<gene>
    <name evidence="19" type="ORF">HNY73_013588</name>
</gene>
<feature type="disulfide bond" evidence="13">
    <location>
        <begin position="964"/>
        <end position="973"/>
    </location>
</feature>
<comment type="caution">
    <text evidence="13">Lacks conserved residue(s) required for the propagation of feature annotation.</text>
</comment>
<evidence type="ECO:0000256" key="14">
    <source>
        <dbReference type="SAM" id="Coils"/>
    </source>
</evidence>
<dbReference type="GO" id="GO:0009888">
    <property type="term" value="P:tissue development"/>
    <property type="evidence" value="ECO:0007669"/>
    <property type="project" value="TreeGrafter"/>
</dbReference>
<evidence type="ECO:0000256" key="5">
    <source>
        <dbReference type="ARBA" id="ARBA00022729"/>
    </source>
</evidence>
<dbReference type="Gene3D" id="2.60.120.260">
    <property type="entry name" value="Galactose-binding domain-like"/>
    <property type="match status" value="1"/>
</dbReference>
<evidence type="ECO:0000256" key="9">
    <source>
        <dbReference type="ARBA" id="ARBA00023054"/>
    </source>
</evidence>
<dbReference type="SMART" id="SM00180">
    <property type="entry name" value="EGF_Lam"/>
    <property type="match status" value="11"/>
</dbReference>
<dbReference type="FunFam" id="2.10.25.10:FF:000106">
    <property type="entry name" value="Heparan sulfate proteoglycan 2"/>
    <property type="match status" value="1"/>
</dbReference>
<evidence type="ECO:0000259" key="17">
    <source>
        <dbReference type="PROSITE" id="PS51115"/>
    </source>
</evidence>
<dbReference type="InterPro" id="IPR008211">
    <property type="entry name" value="Laminin_N"/>
</dbReference>
<dbReference type="PRINTS" id="PR00011">
    <property type="entry name" value="EGFLAMININ"/>
</dbReference>
<feature type="domain" description="Laminin EGF-like" evidence="16">
    <location>
        <begin position="450"/>
        <end position="496"/>
    </location>
</feature>
<keyword evidence="9 14" id="KW-0175">Coiled coil</keyword>
<dbReference type="PROSITE" id="PS50027">
    <property type="entry name" value="EGF_LAM_2"/>
    <property type="match status" value="7"/>
</dbReference>
<evidence type="ECO:0000256" key="7">
    <source>
        <dbReference type="ARBA" id="ARBA00022869"/>
    </source>
</evidence>
<dbReference type="FunFam" id="2.10.25.10:FF:000174">
    <property type="entry name" value="Laminin subunit gamma-1"/>
    <property type="match status" value="1"/>
</dbReference>
<evidence type="ECO:0000256" key="10">
    <source>
        <dbReference type="ARBA" id="ARBA00023157"/>
    </source>
</evidence>
<evidence type="ECO:0000259" key="18">
    <source>
        <dbReference type="PROSITE" id="PS51117"/>
    </source>
</evidence>
<dbReference type="Pfam" id="PF00055">
    <property type="entry name" value="Laminin_N"/>
    <property type="match status" value="1"/>
</dbReference>
<organism evidence="19 20">
    <name type="scientific">Argiope bruennichi</name>
    <name type="common">Wasp spider</name>
    <name type="synonym">Aranea bruennichi</name>
    <dbReference type="NCBI Taxonomy" id="94029"/>
    <lineage>
        <taxon>Eukaryota</taxon>
        <taxon>Metazoa</taxon>
        <taxon>Ecdysozoa</taxon>
        <taxon>Arthropoda</taxon>
        <taxon>Chelicerata</taxon>
        <taxon>Arachnida</taxon>
        <taxon>Araneae</taxon>
        <taxon>Araneomorphae</taxon>
        <taxon>Entelegynae</taxon>
        <taxon>Araneoidea</taxon>
        <taxon>Araneidae</taxon>
        <taxon>Argiope</taxon>
    </lineage>
</organism>
<evidence type="ECO:0000259" key="16">
    <source>
        <dbReference type="PROSITE" id="PS50027"/>
    </source>
</evidence>
<dbReference type="FunFam" id="2.10.25.10:FF:000166">
    <property type="entry name" value="laminin subunit gamma-1"/>
    <property type="match status" value="1"/>
</dbReference>
<feature type="domain" description="Laminin EGF-like" evidence="16">
    <location>
        <begin position="883"/>
        <end position="937"/>
    </location>
</feature>
<feature type="coiled-coil region" evidence="14">
    <location>
        <begin position="1600"/>
        <end position="1657"/>
    </location>
</feature>
<dbReference type="EMBL" id="JABXBU010001863">
    <property type="protein sequence ID" value="KAF8783426.1"/>
    <property type="molecule type" value="Genomic_DNA"/>
</dbReference>
<accession>A0A8T0EYP0</accession>
<feature type="disulfide bond" evidence="13">
    <location>
        <begin position="1040"/>
        <end position="1052"/>
    </location>
</feature>
<keyword evidence="11" id="KW-0325">Glycoprotein</keyword>
<feature type="disulfide bond" evidence="13">
    <location>
        <begin position="520"/>
        <end position="529"/>
    </location>
</feature>
<evidence type="ECO:0000256" key="1">
    <source>
        <dbReference type="ARBA" id="ARBA00002418"/>
    </source>
</evidence>
<dbReference type="InterPro" id="IPR000034">
    <property type="entry name" value="Laminin_IV"/>
</dbReference>
<dbReference type="PROSITE" id="PS51117">
    <property type="entry name" value="LAMININ_NTER"/>
    <property type="match status" value="1"/>
</dbReference>
<keyword evidence="20" id="KW-1185">Reference proteome</keyword>
<feature type="disulfide bond" evidence="13">
    <location>
        <begin position="450"/>
        <end position="462"/>
    </location>
</feature>
<dbReference type="Gene3D" id="2.10.25.10">
    <property type="entry name" value="Laminin"/>
    <property type="match status" value="10"/>
</dbReference>
<keyword evidence="8" id="KW-0130">Cell adhesion</keyword>
<feature type="domain" description="Laminin N-terminal" evidence="18">
    <location>
        <begin position="76"/>
        <end position="315"/>
    </location>
</feature>
<keyword evidence="7" id="KW-0084">Basement membrane</keyword>
<evidence type="ECO:0000256" key="3">
    <source>
        <dbReference type="ARBA" id="ARBA00022525"/>
    </source>
</evidence>
<reference evidence="19" key="2">
    <citation type="submission" date="2020-06" db="EMBL/GenBank/DDBJ databases">
        <authorList>
            <person name="Sheffer M."/>
        </authorList>
    </citation>
    <scope>NUCLEOTIDE SEQUENCE</scope>
</reference>
<evidence type="ECO:0000256" key="6">
    <source>
        <dbReference type="ARBA" id="ARBA00022737"/>
    </source>
</evidence>
<dbReference type="FunFam" id="2.10.25.10:FF:000105">
    <property type="entry name" value="laminin subunit gamma-1"/>
    <property type="match status" value="1"/>
</dbReference>
<dbReference type="SMART" id="SM00181">
    <property type="entry name" value="EGF"/>
    <property type="match status" value="4"/>
</dbReference>
<dbReference type="PROSITE" id="PS51115">
    <property type="entry name" value="LAMININ_IVA"/>
    <property type="match status" value="1"/>
</dbReference>
<dbReference type="SMART" id="SM00281">
    <property type="entry name" value="LamB"/>
    <property type="match status" value="1"/>
</dbReference>
<feature type="domain" description="Laminin EGF-like" evidence="16">
    <location>
        <begin position="992"/>
        <end position="1039"/>
    </location>
</feature>
<feature type="disulfide bond" evidence="13">
    <location>
        <begin position="992"/>
        <end position="1004"/>
    </location>
</feature>
<evidence type="ECO:0000313" key="20">
    <source>
        <dbReference type="Proteomes" id="UP000807504"/>
    </source>
</evidence>
<keyword evidence="12 13" id="KW-0424">Laminin EGF-like domain</keyword>
<name>A0A8T0EYP0_ARGBR</name>
<proteinExistence type="predicted"/>
<keyword evidence="10 13" id="KW-1015">Disulfide bond</keyword>
<comment type="function">
    <text evidence="1">Binding to cells via a high affinity receptor, laminin is thought to mediate the attachment, migration and organization of cells into tissues during embryonic development by interacting with other extracellular matrix components.</text>
</comment>
<protein>
    <submittedName>
        <fullName evidence="19">Laminin subunit gamma-1 like protein</fullName>
    </submittedName>
</protein>
<dbReference type="SMART" id="SM00136">
    <property type="entry name" value="LamNT"/>
    <property type="match status" value="1"/>
</dbReference>
<feature type="domain" description="Laminin IV type A" evidence="17">
    <location>
        <begin position="576"/>
        <end position="745"/>
    </location>
</feature>
<feature type="disulfide bond" evidence="13">
    <location>
        <begin position="1013"/>
        <end position="1022"/>
    </location>
</feature>
<dbReference type="GO" id="GO:0005604">
    <property type="term" value="C:basement membrane"/>
    <property type="evidence" value="ECO:0007669"/>
    <property type="project" value="UniProtKB-SubCell"/>
</dbReference>
<comment type="caution">
    <text evidence="19">The sequence shown here is derived from an EMBL/GenBank/DDBJ whole genome shotgun (WGS) entry which is preliminary data.</text>
</comment>
<evidence type="ECO:0000256" key="4">
    <source>
        <dbReference type="ARBA" id="ARBA00022530"/>
    </source>
</evidence>
<dbReference type="PANTHER" id="PTHR10574:SF435">
    <property type="entry name" value="LAMININ SUBUNIT GAMMA-1"/>
    <property type="match status" value="1"/>
</dbReference>
<reference evidence="19" key="1">
    <citation type="journal article" date="2020" name="bioRxiv">
        <title>Chromosome-level reference genome of the European wasp spider Argiope bruennichi: a resource for studies on range expansion and evolutionary adaptation.</title>
        <authorList>
            <person name="Sheffer M.M."/>
            <person name="Hoppe A."/>
            <person name="Krehenwinkel H."/>
            <person name="Uhl G."/>
            <person name="Kuss A.W."/>
            <person name="Jensen L."/>
            <person name="Jensen C."/>
            <person name="Gillespie R.G."/>
            <person name="Hoff K.J."/>
            <person name="Prost S."/>
        </authorList>
    </citation>
    <scope>NUCLEOTIDE SEQUENCE</scope>
</reference>
<feature type="disulfide bond" evidence="13">
    <location>
        <begin position="1060"/>
        <end position="1069"/>
    </location>
</feature>
<dbReference type="GO" id="GO:0007155">
    <property type="term" value="P:cell adhesion"/>
    <property type="evidence" value="ECO:0007669"/>
    <property type="project" value="UniProtKB-KW"/>
</dbReference>
<feature type="coiled-coil region" evidence="14">
    <location>
        <begin position="1090"/>
        <end position="1117"/>
    </location>
</feature>
<dbReference type="InterPro" id="IPR000742">
    <property type="entry name" value="EGF"/>
</dbReference>
<evidence type="ECO:0000256" key="2">
    <source>
        <dbReference type="ARBA" id="ARBA00004302"/>
    </source>
</evidence>
<feature type="domain" description="Laminin EGF-like" evidence="16">
    <location>
        <begin position="938"/>
        <end position="991"/>
    </location>
</feature>
<keyword evidence="5 15" id="KW-0732">Signal</keyword>
<dbReference type="SUPFAM" id="SSF57196">
    <property type="entry name" value="EGF/Laminin"/>
    <property type="match status" value="10"/>
</dbReference>
<feature type="chain" id="PRO_5035780602" evidence="15">
    <location>
        <begin position="26"/>
        <end position="1673"/>
    </location>
</feature>
<evidence type="ECO:0000313" key="19">
    <source>
        <dbReference type="EMBL" id="KAF8783426.1"/>
    </source>
</evidence>
<feature type="domain" description="Laminin EGF-like" evidence="16">
    <location>
        <begin position="1040"/>
        <end position="1085"/>
    </location>
</feature>
<dbReference type="Proteomes" id="UP000807504">
    <property type="component" value="Unassembled WGS sequence"/>
</dbReference>
<dbReference type="FunFam" id="2.10.25.10:FF:000067">
    <property type="entry name" value="Laminin subunit gamma 1"/>
    <property type="match status" value="1"/>
</dbReference>
<feature type="domain" description="Laminin EGF-like" evidence="16">
    <location>
        <begin position="780"/>
        <end position="828"/>
    </location>
</feature>
<dbReference type="InterPro" id="IPR002049">
    <property type="entry name" value="LE_dom"/>
</dbReference>
<feature type="signal peptide" evidence="15">
    <location>
        <begin position="1"/>
        <end position="25"/>
    </location>
</feature>